<dbReference type="Proteomes" id="UP000004846">
    <property type="component" value="Unassembled WGS sequence"/>
</dbReference>
<accession>A0A125WAA3</accession>
<gene>
    <name evidence="1" type="ORF">HMPREF9498_00123</name>
</gene>
<dbReference type="InterPro" id="IPR001646">
    <property type="entry name" value="5peptide_repeat"/>
</dbReference>
<dbReference type="HOGENOM" id="CLU_033401_5_0_9"/>
<dbReference type="EMBL" id="AEBR01000005">
    <property type="protein sequence ID" value="EFM84148.1"/>
    <property type="molecule type" value="Genomic_DNA"/>
</dbReference>
<protein>
    <submittedName>
        <fullName evidence="1">Pentapeptide repeat protein</fullName>
    </submittedName>
</protein>
<evidence type="ECO:0000313" key="2">
    <source>
        <dbReference type="Proteomes" id="UP000004846"/>
    </source>
</evidence>
<dbReference type="SMR" id="A0A125WAA3"/>
<proteinExistence type="predicted"/>
<dbReference type="Gene3D" id="2.160.20.80">
    <property type="entry name" value="E3 ubiquitin-protein ligase SopA"/>
    <property type="match status" value="1"/>
</dbReference>
<dbReference type="Pfam" id="PF13599">
    <property type="entry name" value="Pentapeptide_4"/>
    <property type="match status" value="1"/>
</dbReference>
<name>A0A125WAA3_ENTFL</name>
<reference evidence="1 2" key="1">
    <citation type="submission" date="2010-07" db="EMBL/GenBank/DDBJ databases">
        <authorList>
            <person name="Sid Ahmed O."/>
        </authorList>
    </citation>
    <scope>NUCLEOTIDE SEQUENCE [LARGE SCALE GENOMIC DNA]</scope>
    <source>
        <strain evidence="1 2">TX4248</strain>
    </source>
</reference>
<sequence>MKITYPLPPNLPEQLPLLTNCQLEDEAILENHLYQQIDLPNQEVRNLVFRDAVFDHLSLANGQFASFDCSNVRFEACDFSNVEWLSGSFHRVTFLRCNLTGTNFADSYLKDCLFEDCKADYASFRFANFNLVHFNQTRLVESEFFEVTWKKLLLEACDLTESNWLNTSLKGLDFSQNTFERLTFSPNYLSGLKVTPEQAIYLASALGLVIT</sequence>
<dbReference type="RefSeq" id="WP_002355781.1">
    <property type="nucleotide sequence ID" value="NZ_GL454411.1"/>
</dbReference>
<dbReference type="SUPFAM" id="SSF141571">
    <property type="entry name" value="Pentapeptide repeat-like"/>
    <property type="match status" value="1"/>
</dbReference>
<evidence type="ECO:0000313" key="1">
    <source>
        <dbReference type="EMBL" id="EFM84148.1"/>
    </source>
</evidence>
<organism evidence="1 2">
    <name type="scientific">Enterococcus faecalis TX4248</name>
    <dbReference type="NCBI Taxonomy" id="749495"/>
    <lineage>
        <taxon>Bacteria</taxon>
        <taxon>Bacillati</taxon>
        <taxon>Bacillota</taxon>
        <taxon>Bacilli</taxon>
        <taxon>Lactobacillales</taxon>
        <taxon>Enterococcaceae</taxon>
        <taxon>Enterococcus</taxon>
    </lineage>
</organism>
<dbReference type="InterPro" id="IPR052949">
    <property type="entry name" value="PA_immunity-related"/>
</dbReference>
<dbReference type="AlphaFoldDB" id="A0A125WAA3"/>
<comment type="caution">
    <text evidence="1">The sequence shown here is derived from an EMBL/GenBank/DDBJ whole genome shotgun (WGS) entry which is preliminary data.</text>
</comment>
<dbReference type="PANTHER" id="PTHR42999">
    <property type="entry name" value="ANTIBIOTIC RESISTANCE PROTEIN MCBG"/>
    <property type="match status" value="1"/>
</dbReference>
<dbReference type="PANTHER" id="PTHR42999:SF1">
    <property type="entry name" value="PENTAPEPTIDE REPEAT-CONTAINING PROTEIN"/>
    <property type="match status" value="1"/>
</dbReference>